<dbReference type="InterPro" id="IPR032710">
    <property type="entry name" value="NTF2-like_dom_sf"/>
</dbReference>
<feature type="domain" description="Tim44-like" evidence="3">
    <location>
        <begin position="99"/>
        <end position="248"/>
    </location>
</feature>
<accession>A0ABS5E7N9</accession>
<evidence type="ECO:0000256" key="1">
    <source>
        <dbReference type="SAM" id="MobiDB-lite"/>
    </source>
</evidence>
<feature type="region of interest" description="Disordered" evidence="1">
    <location>
        <begin position="62"/>
        <end position="87"/>
    </location>
</feature>
<dbReference type="Gene3D" id="3.10.450.240">
    <property type="match status" value="1"/>
</dbReference>
<dbReference type="NCBIfam" id="NF033779">
    <property type="entry name" value="Tim44_TimA_adap"/>
    <property type="match status" value="1"/>
</dbReference>
<evidence type="ECO:0000313" key="4">
    <source>
        <dbReference type="EMBL" id="MBR0559918.1"/>
    </source>
</evidence>
<feature type="transmembrane region" description="Helical" evidence="2">
    <location>
        <begin position="20"/>
        <end position="39"/>
    </location>
</feature>
<evidence type="ECO:0000256" key="2">
    <source>
        <dbReference type="SAM" id="Phobius"/>
    </source>
</evidence>
<keyword evidence="2" id="KW-0812">Transmembrane</keyword>
<name>A0ABS5E7N9_9PROT</name>
<organism evidence="4 5">
    <name type="scientific">Neokomagataea anthophila</name>
    <dbReference type="NCBI Taxonomy" id="2826925"/>
    <lineage>
        <taxon>Bacteria</taxon>
        <taxon>Pseudomonadati</taxon>
        <taxon>Pseudomonadota</taxon>
        <taxon>Alphaproteobacteria</taxon>
        <taxon>Acetobacterales</taxon>
        <taxon>Acetobacteraceae</taxon>
        <taxon>Neokomagataea</taxon>
    </lineage>
</organism>
<sequence>MSSDTFHFPSFLTSQGGYSLPWDVIVLAVIAAALAFRLYRILGRRVGLQGVKQAMPRPVAASAGAERAVPPPLPEGASAGSGAQPVRARQDIPAPATRVGGVLVDIVKARSGFNPQEFLQGVEASFRKVVLAYAQGDRTALAAVMTDEVAQVFDGAIAAREAAQQTQRSEVRGVDVLSIQDAAIVSVENVPVARIEVGIVSRQINALLGADGQPVVGTEAVTEFHDLWLFETHLGSDDTRWRLAASRPA</sequence>
<proteinExistence type="predicted"/>
<dbReference type="Proteomes" id="UP000677812">
    <property type="component" value="Unassembled WGS sequence"/>
</dbReference>
<keyword evidence="2" id="KW-1133">Transmembrane helix</keyword>
<reference evidence="4 5" key="1">
    <citation type="submission" date="2021-04" db="EMBL/GenBank/DDBJ databases">
        <title>The complete genome sequence of Neokomagataea sp. TBRC 2177.</title>
        <authorList>
            <person name="Charoenyingcharoen P."/>
            <person name="Yukphan P."/>
        </authorList>
    </citation>
    <scope>NUCLEOTIDE SEQUENCE [LARGE SCALE GENOMIC DNA]</scope>
    <source>
        <strain evidence="4 5">TBRC 2177</strain>
    </source>
</reference>
<dbReference type="SMART" id="SM00978">
    <property type="entry name" value="Tim44"/>
    <property type="match status" value="1"/>
</dbReference>
<keyword evidence="2" id="KW-0472">Membrane</keyword>
<dbReference type="RefSeq" id="WP_211681847.1">
    <property type="nucleotide sequence ID" value="NZ_JAGRQH010000004.1"/>
</dbReference>
<evidence type="ECO:0000259" key="3">
    <source>
        <dbReference type="SMART" id="SM00978"/>
    </source>
</evidence>
<dbReference type="InterPro" id="IPR007379">
    <property type="entry name" value="Tim44-like_dom"/>
</dbReference>
<keyword evidence="5" id="KW-1185">Reference proteome</keyword>
<gene>
    <name evidence="4" type="ORF">KB213_07625</name>
</gene>
<evidence type="ECO:0000313" key="5">
    <source>
        <dbReference type="Proteomes" id="UP000677812"/>
    </source>
</evidence>
<protein>
    <submittedName>
        <fullName evidence="4">Tim44 domain-containing protein</fullName>
    </submittedName>
</protein>
<dbReference type="Pfam" id="PF04280">
    <property type="entry name" value="Tim44"/>
    <property type="match status" value="1"/>
</dbReference>
<dbReference type="EMBL" id="JAGRQH010000004">
    <property type="protein sequence ID" value="MBR0559918.1"/>
    <property type="molecule type" value="Genomic_DNA"/>
</dbReference>
<dbReference type="SUPFAM" id="SSF54427">
    <property type="entry name" value="NTF2-like"/>
    <property type="match status" value="1"/>
</dbReference>
<comment type="caution">
    <text evidence="4">The sequence shown here is derived from an EMBL/GenBank/DDBJ whole genome shotgun (WGS) entry which is preliminary data.</text>
</comment>